<comment type="catalytic activity">
    <reaction evidence="7">
        <text>tRNA(Tyr) + L-tyrosine + ATP = L-tyrosyl-tRNA(Tyr) + AMP + diphosphate + H(+)</text>
        <dbReference type="Rhea" id="RHEA:10220"/>
        <dbReference type="Rhea" id="RHEA-COMP:9706"/>
        <dbReference type="Rhea" id="RHEA-COMP:9707"/>
        <dbReference type="ChEBI" id="CHEBI:15378"/>
        <dbReference type="ChEBI" id="CHEBI:30616"/>
        <dbReference type="ChEBI" id="CHEBI:33019"/>
        <dbReference type="ChEBI" id="CHEBI:58315"/>
        <dbReference type="ChEBI" id="CHEBI:78442"/>
        <dbReference type="ChEBI" id="CHEBI:78536"/>
        <dbReference type="ChEBI" id="CHEBI:456215"/>
        <dbReference type="EC" id="6.1.1.1"/>
    </reaction>
</comment>
<dbReference type="Gene3D" id="1.10.240.10">
    <property type="entry name" value="Tyrosyl-Transfer RNA Synthetase"/>
    <property type="match status" value="1"/>
</dbReference>
<dbReference type="Pfam" id="PF00579">
    <property type="entry name" value="tRNA-synt_1b"/>
    <property type="match status" value="1"/>
</dbReference>
<dbReference type="GO" id="GO:0005829">
    <property type="term" value="C:cytosol"/>
    <property type="evidence" value="ECO:0007669"/>
    <property type="project" value="TreeGrafter"/>
</dbReference>
<dbReference type="SUPFAM" id="SSF52374">
    <property type="entry name" value="Nucleotidylyl transferase"/>
    <property type="match status" value="1"/>
</dbReference>
<evidence type="ECO:0000256" key="3">
    <source>
        <dbReference type="ARBA" id="ARBA00022741"/>
    </source>
</evidence>
<dbReference type="InterPro" id="IPR001412">
    <property type="entry name" value="aa-tRNA-synth_I_CS"/>
</dbReference>
<gene>
    <name evidence="10" type="ORF">A2814_01460</name>
</gene>
<evidence type="ECO:0000256" key="1">
    <source>
        <dbReference type="ARBA" id="ARBA00013160"/>
    </source>
</evidence>
<evidence type="ECO:0000256" key="2">
    <source>
        <dbReference type="ARBA" id="ARBA00022598"/>
    </source>
</evidence>
<dbReference type="EMBL" id="MFTI01000020">
    <property type="protein sequence ID" value="OGI59953.1"/>
    <property type="molecule type" value="Genomic_DNA"/>
</dbReference>
<dbReference type="InterPro" id="IPR024088">
    <property type="entry name" value="Tyr-tRNA-ligase_bac-type"/>
</dbReference>
<dbReference type="Gene3D" id="3.10.290.10">
    <property type="entry name" value="RNA-binding S4 domain"/>
    <property type="match status" value="1"/>
</dbReference>
<evidence type="ECO:0000256" key="5">
    <source>
        <dbReference type="ARBA" id="ARBA00022917"/>
    </source>
</evidence>
<keyword evidence="6 9" id="KW-0030">Aminoacyl-tRNA synthetase</keyword>
<dbReference type="Gene3D" id="3.40.50.620">
    <property type="entry name" value="HUPs"/>
    <property type="match status" value="1"/>
</dbReference>
<protein>
    <recommendedName>
        <fullName evidence="1 8">Tyrosine--tRNA ligase</fullName>
        <ecNumber evidence="1 8">6.1.1.1</ecNumber>
    </recommendedName>
</protein>
<keyword evidence="4 9" id="KW-0067">ATP-binding</keyword>
<organism evidence="10 11">
    <name type="scientific">Candidatus Nomurabacteria bacterium RIFCSPHIGHO2_01_FULL_38_19</name>
    <dbReference type="NCBI Taxonomy" id="1801732"/>
    <lineage>
        <taxon>Bacteria</taxon>
        <taxon>Candidatus Nomuraibacteriota</taxon>
    </lineage>
</organism>
<dbReference type="InterPro" id="IPR002307">
    <property type="entry name" value="Tyr-tRNA-ligase"/>
</dbReference>
<dbReference type="CDD" id="cd00805">
    <property type="entry name" value="TyrRS_core"/>
    <property type="match status" value="1"/>
</dbReference>
<evidence type="ECO:0000256" key="9">
    <source>
        <dbReference type="RuleBase" id="RU363036"/>
    </source>
</evidence>
<dbReference type="InterPro" id="IPR036986">
    <property type="entry name" value="S4_RNA-bd_sf"/>
</dbReference>
<dbReference type="GO" id="GO:0005524">
    <property type="term" value="F:ATP binding"/>
    <property type="evidence" value="ECO:0007669"/>
    <property type="project" value="UniProtKB-KW"/>
</dbReference>
<accession>A0A1F6URG9</accession>
<dbReference type="PANTHER" id="PTHR11766:SF1">
    <property type="entry name" value="TYROSINE--TRNA LIGASE"/>
    <property type="match status" value="1"/>
</dbReference>
<comment type="similarity">
    <text evidence="9">Belongs to the class-I aminoacyl-tRNA synthetase family.</text>
</comment>
<evidence type="ECO:0000313" key="11">
    <source>
        <dbReference type="Proteomes" id="UP000177869"/>
    </source>
</evidence>
<dbReference type="EC" id="6.1.1.1" evidence="1 8"/>
<evidence type="ECO:0000256" key="7">
    <source>
        <dbReference type="ARBA" id="ARBA00048248"/>
    </source>
</evidence>
<dbReference type="InterPro" id="IPR002305">
    <property type="entry name" value="aa-tRNA-synth_Ic"/>
</dbReference>
<dbReference type="Proteomes" id="UP000177869">
    <property type="component" value="Unassembled WGS sequence"/>
</dbReference>
<dbReference type="GO" id="GO:0006437">
    <property type="term" value="P:tyrosyl-tRNA aminoacylation"/>
    <property type="evidence" value="ECO:0007669"/>
    <property type="project" value="UniProtKB-UniRule"/>
</dbReference>
<dbReference type="STRING" id="1801732.A2814_01460"/>
<evidence type="ECO:0000313" key="10">
    <source>
        <dbReference type="EMBL" id="OGI59953.1"/>
    </source>
</evidence>
<proteinExistence type="inferred from homology"/>
<keyword evidence="5 9" id="KW-0648">Protein biosynthesis</keyword>
<dbReference type="PRINTS" id="PR01040">
    <property type="entry name" value="TRNASYNTHTYR"/>
</dbReference>
<dbReference type="GO" id="GO:0004831">
    <property type="term" value="F:tyrosine-tRNA ligase activity"/>
    <property type="evidence" value="ECO:0007669"/>
    <property type="project" value="UniProtKB-UniRule"/>
</dbReference>
<sequence>MDKIDELLIRGVDKIYPSRKLLEQVLRSGKKLKLYQGFDPTGNKLHIGHMVGLRKHKQWQDLGHEVIFLIGDGTGEAGDPTGKKKTREKFFTQKELRANAKDYLTQASKLVRFDGPNPVKIMYNGDWLNKLTKNDILNIAQHFSVQQLIERDMFQERLKAGESINLREFLYPLLQGYDSVAMDVDLELGGRDQTFNMLAGRMLMRAMKGKEKFVMTMPLLSDSKGVKIGKSEGNTIGLTDEPNDLFGKIMSLGDETIIPMFILLTDVPMKEIASFNIKKEAMNLKKIVASLIVTQLYDKGFAKVAEENFVTVFQNKEIPEEISELKRRSMGETLMRSSVFGGIVNSNSEFRRLVEEGAVTNLETDTKVTDTNLVPEIGQKFKIGKKRFVKIT</sequence>
<evidence type="ECO:0000256" key="8">
    <source>
        <dbReference type="NCBIfam" id="TIGR00234"/>
    </source>
</evidence>
<dbReference type="GO" id="GO:0003723">
    <property type="term" value="F:RNA binding"/>
    <property type="evidence" value="ECO:0007669"/>
    <property type="project" value="InterPro"/>
</dbReference>
<evidence type="ECO:0000256" key="6">
    <source>
        <dbReference type="ARBA" id="ARBA00023146"/>
    </source>
</evidence>
<keyword evidence="3 9" id="KW-0547">Nucleotide-binding</keyword>
<dbReference type="AlphaFoldDB" id="A0A1F6URG9"/>
<dbReference type="PROSITE" id="PS00178">
    <property type="entry name" value="AA_TRNA_LIGASE_I"/>
    <property type="match status" value="1"/>
</dbReference>
<dbReference type="InterPro" id="IPR014729">
    <property type="entry name" value="Rossmann-like_a/b/a_fold"/>
</dbReference>
<comment type="caution">
    <text evidence="10">The sequence shown here is derived from an EMBL/GenBank/DDBJ whole genome shotgun (WGS) entry which is preliminary data.</text>
</comment>
<reference evidence="10 11" key="1">
    <citation type="journal article" date="2016" name="Nat. Commun.">
        <title>Thousands of microbial genomes shed light on interconnected biogeochemical processes in an aquifer system.</title>
        <authorList>
            <person name="Anantharaman K."/>
            <person name="Brown C.T."/>
            <person name="Hug L.A."/>
            <person name="Sharon I."/>
            <person name="Castelle C.J."/>
            <person name="Probst A.J."/>
            <person name="Thomas B.C."/>
            <person name="Singh A."/>
            <person name="Wilkins M.J."/>
            <person name="Karaoz U."/>
            <person name="Brodie E.L."/>
            <person name="Williams K.H."/>
            <person name="Hubbard S.S."/>
            <person name="Banfield J.F."/>
        </authorList>
    </citation>
    <scope>NUCLEOTIDE SEQUENCE [LARGE SCALE GENOMIC DNA]</scope>
</reference>
<dbReference type="PANTHER" id="PTHR11766">
    <property type="entry name" value="TYROSYL-TRNA SYNTHETASE"/>
    <property type="match status" value="1"/>
</dbReference>
<evidence type="ECO:0000256" key="4">
    <source>
        <dbReference type="ARBA" id="ARBA00022840"/>
    </source>
</evidence>
<dbReference type="NCBIfam" id="TIGR00234">
    <property type="entry name" value="tyrS"/>
    <property type="match status" value="1"/>
</dbReference>
<keyword evidence="2 9" id="KW-0436">Ligase</keyword>
<name>A0A1F6URG9_9BACT</name>